<dbReference type="OrthoDB" id="1274115at2759"/>
<feature type="compositionally biased region" description="Acidic residues" evidence="3">
    <location>
        <begin position="109"/>
        <end position="123"/>
    </location>
</feature>
<organism evidence="4 5">
    <name type="scientific">Cladophialophora carrionii</name>
    <dbReference type="NCBI Taxonomy" id="86049"/>
    <lineage>
        <taxon>Eukaryota</taxon>
        <taxon>Fungi</taxon>
        <taxon>Dikarya</taxon>
        <taxon>Ascomycota</taxon>
        <taxon>Pezizomycotina</taxon>
        <taxon>Eurotiomycetes</taxon>
        <taxon>Chaetothyriomycetidae</taxon>
        <taxon>Chaetothyriales</taxon>
        <taxon>Herpotrichiellaceae</taxon>
        <taxon>Cladophialophora</taxon>
    </lineage>
</organism>
<dbReference type="EMBL" id="LGRB01000008">
    <property type="protein sequence ID" value="OCT53879.1"/>
    <property type="molecule type" value="Genomic_DNA"/>
</dbReference>
<gene>
    <name evidence="4" type="ORF">CLCR_10141</name>
</gene>
<keyword evidence="5" id="KW-1185">Reference proteome</keyword>
<dbReference type="PROSITE" id="PS51450">
    <property type="entry name" value="LRR"/>
    <property type="match status" value="2"/>
</dbReference>
<dbReference type="PANTHER" id="PTHR48051:SF1">
    <property type="entry name" value="RAS SUPPRESSOR PROTEIN 1"/>
    <property type="match status" value="1"/>
</dbReference>
<keyword evidence="2" id="KW-0677">Repeat</keyword>
<dbReference type="InterPro" id="IPR032675">
    <property type="entry name" value="LRR_dom_sf"/>
</dbReference>
<evidence type="ECO:0000256" key="1">
    <source>
        <dbReference type="ARBA" id="ARBA00022614"/>
    </source>
</evidence>
<evidence type="ECO:0000256" key="2">
    <source>
        <dbReference type="ARBA" id="ARBA00022737"/>
    </source>
</evidence>
<proteinExistence type="predicted"/>
<dbReference type="VEuPathDB" id="FungiDB:CLCR_10141"/>
<dbReference type="Pfam" id="PF12799">
    <property type="entry name" value="LRR_4"/>
    <property type="match status" value="1"/>
</dbReference>
<dbReference type="InterPro" id="IPR025875">
    <property type="entry name" value="Leu-rich_rpt_4"/>
</dbReference>
<evidence type="ECO:0008006" key="6">
    <source>
        <dbReference type="Google" id="ProtNLM"/>
    </source>
</evidence>
<sequence>MDEPELPPVSTAAQAESRTHTRPSLLLTRKRTRSDYADEPATSSDPATFSSDETAPGAENYAAGRRKKKHTFRGSWWDLHPAKSGTRTSQRRKREFRRNFDSGIFMGSESEEPLSSDSFTMEDEFLRDQERSSEKKHDSQRPRLWSSESLDSTPRTKLALRNTVRMPKEHEAVCHVVRQCLELGKEDVDLSLLQNSRLMLPRVMSLSSLPSEVSTLNTLSKQEEIAPGMLHIGTDLEPRLRLFLGNNLFTKLPSVVLDLRNLRFLSLRNNNLSSIPPSIRDLVNLESLNIAGNQLTELPSEVLDLIRHCRLQELILQPNPWKQLSRLPLKRFHPDSIPRIENGNLRLLRAKSAPNYFEDEVPGRLAQSSPVASLTELVLRQLSKIDPRGETDYTDYMPHGSPQTVLDNLGFLQEHPGRRCGSCKRQIVLAAKEEIQWWYVSCDPSSEATAGEVLSPPGAIPFRHLLCHDGCPRLVPRTE</sequence>
<dbReference type="SMART" id="SM00369">
    <property type="entry name" value="LRR_TYP"/>
    <property type="match status" value="2"/>
</dbReference>
<dbReference type="InterPro" id="IPR050216">
    <property type="entry name" value="LRR_domain-containing"/>
</dbReference>
<dbReference type="InterPro" id="IPR001611">
    <property type="entry name" value="Leu-rich_rpt"/>
</dbReference>
<name>A0A1C1CZA8_9EURO</name>
<dbReference type="Proteomes" id="UP000094526">
    <property type="component" value="Unassembled WGS sequence"/>
</dbReference>
<feature type="compositionally biased region" description="Polar residues" evidence="3">
    <location>
        <begin position="41"/>
        <end position="53"/>
    </location>
</feature>
<dbReference type="GO" id="GO:0005737">
    <property type="term" value="C:cytoplasm"/>
    <property type="evidence" value="ECO:0007669"/>
    <property type="project" value="TreeGrafter"/>
</dbReference>
<accession>A0A1C1CZA8</accession>
<evidence type="ECO:0000313" key="5">
    <source>
        <dbReference type="Proteomes" id="UP000094526"/>
    </source>
</evidence>
<dbReference type="eggNOG" id="KOG0617">
    <property type="taxonomic scope" value="Eukaryota"/>
</dbReference>
<feature type="region of interest" description="Disordered" evidence="3">
    <location>
        <begin position="1"/>
        <end position="152"/>
    </location>
</feature>
<evidence type="ECO:0000256" key="3">
    <source>
        <dbReference type="SAM" id="MobiDB-lite"/>
    </source>
</evidence>
<evidence type="ECO:0000313" key="4">
    <source>
        <dbReference type="EMBL" id="OCT53879.1"/>
    </source>
</evidence>
<keyword evidence="1" id="KW-0433">Leucine-rich repeat</keyword>
<feature type="compositionally biased region" description="Basic and acidic residues" evidence="3">
    <location>
        <begin position="124"/>
        <end position="141"/>
    </location>
</feature>
<comment type="caution">
    <text evidence="4">The sequence shown here is derived from an EMBL/GenBank/DDBJ whole genome shotgun (WGS) entry which is preliminary data.</text>
</comment>
<dbReference type="PANTHER" id="PTHR48051">
    <property type="match status" value="1"/>
</dbReference>
<dbReference type="SUPFAM" id="SSF52058">
    <property type="entry name" value="L domain-like"/>
    <property type="match status" value="1"/>
</dbReference>
<dbReference type="VEuPathDB" id="FungiDB:G647_00798"/>
<dbReference type="Gene3D" id="3.80.10.10">
    <property type="entry name" value="Ribonuclease Inhibitor"/>
    <property type="match status" value="1"/>
</dbReference>
<dbReference type="STRING" id="86049.A0A1C1CZA8"/>
<protein>
    <recommendedName>
        <fullName evidence="6">Leucine Rich Repeat domain protein</fullName>
    </recommendedName>
</protein>
<reference evidence="5" key="1">
    <citation type="submission" date="2015-07" db="EMBL/GenBank/DDBJ databases">
        <authorList>
            <person name="Teixeira M.M."/>
            <person name="Souza R.C."/>
            <person name="Almeida L.G."/>
            <person name="Vicente V.A."/>
            <person name="de Hoog S."/>
            <person name="Bocca A.L."/>
            <person name="de Almeida S.R."/>
            <person name="Vasconcelos A.T."/>
            <person name="Felipe M.S."/>
        </authorList>
    </citation>
    <scope>NUCLEOTIDE SEQUENCE [LARGE SCALE GENOMIC DNA]</scope>
    <source>
        <strain evidence="5">KSF</strain>
    </source>
</reference>
<dbReference type="InterPro" id="IPR003591">
    <property type="entry name" value="Leu-rich_rpt_typical-subtyp"/>
</dbReference>
<dbReference type="AlphaFoldDB" id="A0A1C1CZA8"/>